<organism evidence="2 3">
    <name type="scientific">Apiospora arundinis</name>
    <dbReference type="NCBI Taxonomy" id="335852"/>
    <lineage>
        <taxon>Eukaryota</taxon>
        <taxon>Fungi</taxon>
        <taxon>Dikarya</taxon>
        <taxon>Ascomycota</taxon>
        <taxon>Pezizomycotina</taxon>
        <taxon>Sordariomycetes</taxon>
        <taxon>Xylariomycetidae</taxon>
        <taxon>Amphisphaeriales</taxon>
        <taxon>Apiosporaceae</taxon>
        <taxon>Apiospora</taxon>
    </lineage>
</organism>
<gene>
    <name evidence="2" type="ORF">PGQ11_014724</name>
</gene>
<sequence length="353" mass="39339">MPIRHKAAEIPTSYATCSIGYQESHTLPLKLKAIADAGFDAVELSMPDILAYGKMLNGAEPDPQDYDALVEIGQAIKGQMVEHGLKVMMLQPFANFEGWPRGSKERDDAFDRARGWMRVMEAVGTDLLQVGSSDSPQIADASFDDMAADLAELADMLAPKGFRIAYENWCWATRAPSWKDVWDIVQKADRPNLGLCLDTFQSGGGEWADPTTRTGLVEVEIGEKEGEKRPMYRAQVEQRWNESLAELVVTVPASKIYLLQISDAYKMDPPLADEVDPESGLRPRGQWSHDYRPLPYDGGYLPVREFLNAVLDTGFRGYLSMEVFDPKGQEKRYADMGAYAKKAMDGLEKLLVA</sequence>
<dbReference type="PANTHER" id="PTHR12110:SF56">
    <property type="entry name" value="DEHYDRATASE, PUTATIVE (AFU_ORTHOLOGUE AFUA_6G08740)-RELATED"/>
    <property type="match status" value="1"/>
</dbReference>
<evidence type="ECO:0000313" key="3">
    <source>
        <dbReference type="Proteomes" id="UP001390339"/>
    </source>
</evidence>
<dbReference type="Gene3D" id="3.20.20.150">
    <property type="entry name" value="Divalent-metal-dependent TIM barrel enzymes"/>
    <property type="match status" value="1"/>
</dbReference>
<dbReference type="InterPro" id="IPR013022">
    <property type="entry name" value="Xyl_isomerase-like_TIM-brl"/>
</dbReference>
<dbReference type="Proteomes" id="UP001390339">
    <property type="component" value="Unassembled WGS sequence"/>
</dbReference>
<accession>A0ABR2HT34</accession>
<dbReference type="EMBL" id="JAPCWZ010000009">
    <property type="protein sequence ID" value="KAK8852245.1"/>
    <property type="molecule type" value="Genomic_DNA"/>
</dbReference>
<proteinExistence type="predicted"/>
<dbReference type="InterPro" id="IPR036237">
    <property type="entry name" value="Xyl_isomerase-like_sf"/>
</dbReference>
<comment type="caution">
    <text evidence="2">The sequence shown here is derived from an EMBL/GenBank/DDBJ whole genome shotgun (WGS) entry which is preliminary data.</text>
</comment>
<dbReference type="PANTHER" id="PTHR12110">
    <property type="entry name" value="HYDROXYPYRUVATE ISOMERASE"/>
    <property type="match status" value="1"/>
</dbReference>
<dbReference type="InterPro" id="IPR050312">
    <property type="entry name" value="IolE/XylAMocC-like"/>
</dbReference>
<feature type="domain" description="Xylose isomerase-like TIM barrel" evidence="1">
    <location>
        <begin position="31"/>
        <end position="335"/>
    </location>
</feature>
<dbReference type="SUPFAM" id="SSF51658">
    <property type="entry name" value="Xylose isomerase-like"/>
    <property type="match status" value="1"/>
</dbReference>
<keyword evidence="3" id="KW-1185">Reference proteome</keyword>
<dbReference type="Pfam" id="PF01261">
    <property type="entry name" value="AP_endonuc_2"/>
    <property type="match status" value="1"/>
</dbReference>
<name>A0ABR2HT34_9PEZI</name>
<evidence type="ECO:0000313" key="2">
    <source>
        <dbReference type="EMBL" id="KAK8852245.1"/>
    </source>
</evidence>
<evidence type="ECO:0000259" key="1">
    <source>
        <dbReference type="Pfam" id="PF01261"/>
    </source>
</evidence>
<reference evidence="2 3" key="1">
    <citation type="journal article" date="2024" name="IMA Fungus">
        <title>Apiospora arundinis, a panoply of carbohydrate-active enzymes and secondary metabolites.</title>
        <authorList>
            <person name="Sorensen T."/>
            <person name="Petersen C."/>
            <person name="Muurmann A.T."/>
            <person name="Christiansen J.V."/>
            <person name="Brundto M.L."/>
            <person name="Overgaard C.K."/>
            <person name="Boysen A.T."/>
            <person name="Wollenberg R.D."/>
            <person name="Larsen T.O."/>
            <person name="Sorensen J.L."/>
            <person name="Nielsen K.L."/>
            <person name="Sondergaard T.E."/>
        </authorList>
    </citation>
    <scope>NUCLEOTIDE SEQUENCE [LARGE SCALE GENOMIC DNA]</scope>
    <source>
        <strain evidence="2 3">AAU 773</strain>
    </source>
</reference>
<protein>
    <submittedName>
        <fullName evidence="2">3-dehydroshikimate dehydratase</fullName>
    </submittedName>
</protein>